<dbReference type="AlphaFoldDB" id="A0A819BH95"/>
<organism evidence="1 2">
    <name type="scientific">Rotaria sordida</name>
    <dbReference type="NCBI Taxonomy" id="392033"/>
    <lineage>
        <taxon>Eukaryota</taxon>
        <taxon>Metazoa</taxon>
        <taxon>Spiralia</taxon>
        <taxon>Gnathifera</taxon>
        <taxon>Rotifera</taxon>
        <taxon>Eurotatoria</taxon>
        <taxon>Bdelloidea</taxon>
        <taxon>Philodinida</taxon>
        <taxon>Philodinidae</taxon>
        <taxon>Rotaria</taxon>
    </lineage>
</organism>
<sequence length="383" mass="44763">MVSWKGELLFKQYIPAKAHKYGHDPTAGLGQAQTVVIDLADDLLGCHRTVVVDNFFAKNFNLQHEFKNYWQQHHPHKPLSSSTLINYSTSICEAYSGIQPNNPWRLQDSVAYKLNRWLDKRETKSPFDIGLDLRMKHLNSKEIEHRQTSIKYTAADCLSMQQIMININIIDPQQSSNLLNETCILTIEQCISSIELLENNNALYTTQYDSMTHSPEPIVSPSILTQSTTRDWELISSNEDESTYTRSTSRKLKPVRRKTNELHSISEELSAKEHHKIHNRSCTLRQRKYYHAHTITVEDIYPRFGIRQIKSILKEHNIEFRAVNATTSKKTNKTYLYIGITDPNNLVSYQTRTRNLFTNQNYYAIRRQQRRTRFNDNRMNPQN</sequence>
<dbReference type="EMBL" id="CAJOBD010001453">
    <property type="protein sequence ID" value="CAF3801169.1"/>
    <property type="molecule type" value="Genomic_DNA"/>
</dbReference>
<gene>
    <name evidence="1" type="ORF">JBS370_LOCUS15311</name>
</gene>
<accession>A0A819BH95</accession>
<proteinExistence type="predicted"/>
<dbReference type="Proteomes" id="UP000663836">
    <property type="component" value="Unassembled WGS sequence"/>
</dbReference>
<comment type="caution">
    <text evidence="1">The sequence shown here is derived from an EMBL/GenBank/DDBJ whole genome shotgun (WGS) entry which is preliminary data.</text>
</comment>
<protein>
    <submittedName>
        <fullName evidence="1">Uncharacterized protein</fullName>
    </submittedName>
</protein>
<reference evidence="1" key="1">
    <citation type="submission" date="2021-02" db="EMBL/GenBank/DDBJ databases">
        <authorList>
            <person name="Nowell W R."/>
        </authorList>
    </citation>
    <scope>NUCLEOTIDE SEQUENCE</scope>
</reference>
<name>A0A819BH95_9BILA</name>
<evidence type="ECO:0000313" key="1">
    <source>
        <dbReference type="EMBL" id="CAF3801169.1"/>
    </source>
</evidence>
<evidence type="ECO:0000313" key="2">
    <source>
        <dbReference type="Proteomes" id="UP000663836"/>
    </source>
</evidence>